<evidence type="ECO:0000313" key="8">
    <source>
        <dbReference type="Proteomes" id="UP000886653"/>
    </source>
</evidence>
<feature type="transmembrane region" description="Helical" evidence="6">
    <location>
        <begin position="37"/>
        <end position="61"/>
    </location>
</feature>
<evidence type="ECO:0000256" key="3">
    <source>
        <dbReference type="ARBA" id="ARBA00022692"/>
    </source>
</evidence>
<feature type="transmembrane region" description="Helical" evidence="6">
    <location>
        <begin position="123"/>
        <end position="145"/>
    </location>
</feature>
<sequence length="192" mass="21186">MPNGAISLPHRRYDPSRICLISLPKLDLGSTGRKTGVYLSGALFAAGWWIFIDACMLSATMKPSPITPFDPVPVHVRFPDWIPGLCSTFGMTIVNLIDKKRLMSDGGDFSFSAEDGVVWKARLLLFMGFALLAGGLAGSITVLVLKYVIPDWGPQNFTYWGVANVLQNLAIMSCTVILWMTQNNEEYEYSLS</sequence>
<feature type="transmembrane region" description="Helical" evidence="6">
    <location>
        <begin position="157"/>
        <end position="180"/>
    </location>
</feature>
<evidence type="ECO:0000313" key="7">
    <source>
        <dbReference type="EMBL" id="KAG0141295.1"/>
    </source>
</evidence>
<dbReference type="PANTHER" id="PTHR13180">
    <property type="entry name" value="SMALL MEMBRANE PROTEIN-RELATED"/>
    <property type="match status" value="1"/>
</dbReference>
<evidence type="ECO:0000256" key="1">
    <source>
        <dbReference type="ARBA" id="ARBA00004141"/>
    </source>
</evidence>
<proteinExistence type="inferred from homology"/>
<dbReference type="GO" id="GO:0016020">
    <property type="term" value="C:membrane"/>
    <property type="evidence" value="ECO:0007669"/>
    <property type="project" value="UniProtKB-SubCell"/>
</dbReference>
<evidence type="ECO:0000256" key="2">
    <source>
        <dbReference type="ARBA" id="ARBA00005335"/>
    </source>
</evidence>
<accession>A0A9P6T773</accession>
<organism evidence="7 8">
    <name type="scientific">Cronartium quercuum f. sp. fusiforme G11</name>
    <dbReference type="NCBI Taxonomy" id="708437"/>
    <lineage>
        <taxon>Eukaryota</taxon>
        <taxon>Fungi</taxon>
        <taxon>Dikarya</taxon>
        <taxon>Basidiomycota</taxon>
        <taxon>Pucciniomycotina</taxon>
        <taxon>Pucciniomycetes</taxon>
        <taxon>Pucciniales</taxon>
        <taxon>Coleosporiaceae</taxon>
        <taxon>Cronartium</taxon>
    </lineage>
</organism>
<dbReference type="EMBL" id="MU167392">
    <property type="protein sequence ID" value="KAG0141295.1"/>
    <property type="molecule type" value="Genomic_DNA"/>
</dbReference>
<keyword evidence="5 6" id="KW-0472">Membrane</keyword>
<keyword evidence="3 6" id="KW-0812">Transmembrane</keyword>
<evidence type="ECO:0000256" key="6">
    <source>
        <dbReference type="SAM" id="Phobius"/>
    </source>
</evidence>
<comment type="subcellular location">
    <subcellularLocation>
        <location evidence="1">Membrane</location>
        <topology evidence="1">Multi-pass membrane protein</topology>
    </subcellularLocation>
</comment>
<keyword evidence="8" id="KW-1185">Reference proteome</keyword>
<comment type="similarity">
    <text evidence="2">Belongs to the UPF0220 family.</text>
</comment>
<keyword evidence="4 6" id="KW-1133">Transmembrane helix</keyword>
<dbReference type="OrthoDB" id="268928at2759"/>
<dbReference type="Pfam" id="PF05255">
    <property type="entry name" value="UPF0220"/>
    <property type="match status" value="1"/>
</dbReference>
<evidence type="ECO:0000256" key="5">
    <source>
        <dbReference type="ARBA" id="ARBA00023136"/>
    </source>
</evidence>
<dbReference type="Proteomes" id="UP000886653">
    <property type="component" value="Unassembled WGS sequence"/>
</dbReference>
<gene>
    <name evidence="7" type="ORF">CROQUDRAFT_664017</name>
</gene>
<reference evidence="7" key="1">
    <citation type="submission" date="2013-11" db="EMBL/GenBank/DDBJ databases">
        <title>Genome sequence of the fusiform rust pathogen reveals effectors for host alternation and coevolution with pine.</title>
        <authorList>
            <consortium name="DOE Joint Genome Institute"/>
            <person name="Smith K."/>
            <person name="Pendleton A."/>
            <person name="Kubisiak T."/>
            <person name="Anderson C."/>
            <person name="Salamov A."/>
            <person name="Aerts A."/>
            <person name="Riley R."/>
            <person name="Clum A."/>
            <person name="Lindquist E."/>
            <person name="Ence D."/>
            <person name="Campbell M."/>
            <person name="Kronenberg Z."/>
            <person name="Feau N."/>
            <person name="Dhillon B."/>
            <person name="Hamelin R."/>
            <person name="Burleigh J."/>
            <person name="Smith J."/>
            <person name="Yandell M."/>
            <person name="Nelson C."/>
            <person name="Grigoriev I."/>
            <person name="Davis J."/>
        </authorList>
    </citation>
    <scope>NUCLEOTIDE SEQUENCE</scope>
    <source>
        <strain evidence="7">G11</strain>
    </source>
</reference>
<evidence type="ECO:0000256" key="4">
    <source>
        <dbReference type="ARBA" id="ARBA00022989"/>
    </source>
</evidence>
<comment type="caution">
    <text evidence="7">The sequence shown here is derived from an EMBL/GenBank/DDBJ whole genome shotgun (WGS) entry which is preliminary data.</text>
</comment>
<name>A0A9P6T773_9BASI</name>
<protein>
    <submittedName>
        <fullName evidence="7">Uncharacterized protein</fullName>
    </submittedName>
</protein>
<dbReference type="InterPro" id="IPR007919">
    <property type="entry name" value="UPF0220"/>
</dbReference>
<dbReference type="AlphaFoldDB" id="A0A9P6T773"/>